<dbReference type="Proteomes" id="UP000789831">
    <property type="component" value="Unassembled WGS sequence"/>
</dbReference>
<dbReference type="SMART" id="SM00671">
    <property type="entry name" value="SEL1"/>
    <property type="match status" value="3"/>
</dbReference>
<gene>
    <name evidence="2" type="ORF">AGERDE_LOCUS6708</name>
</gene>
<dbReference type="EMBL" id="CAJVPL010001088">
    <property type="protein sequence ID" value="CAG8551885.1"/>
    <property type="molecule type" value="Genomic_DNA"/>
</dbReference>
<dbReference type="OrthoDB" id="2384430at2759"/>
<sequence length="330" mass="37164">MNSKDQNLLSSSEFSSSVSFLSAKSISSISQDNNEPTDIVKELLNIFNEMNDNYEDDRIIAIRVRKYLLENDIHPNEFFEMLLSSQNTPRSISFLALLYCWGIGVAENKEKAFEVYQVAANTGDGLAYNQMGGCYYFGIGTSVNYDKAFEWFQKSAKTYATGQGWLGVCYANGQGVAQDHNEAFKWYKMAADAGDQWGALNVGHFYREGITEAGVNKKEAHCNNRYSVEPYFIPIAMSKVIHARIGTLYDAFKKVTSSKLHQPAIADESRNQKRAMSNTTVLGACYTDGICTRIDKRKGLLAEKSAIRIYVQFSSFNNELQSFKFHQPVQ</sequence>
<comment type="caution">
    <text evidence="2">The sequence shown here is derived from an EMBL/GenBank/DDBJ whole genome shotgun (WGS) entry which is preliminary data.</text>
</comment>
<dbReference type="PANTHER" id="PTHR11102:SF160">
    <property type="entry name" value="ERAD-ASSOCIATED E3 UBIQUITIN-PROTEIN LIGASE COMPONENT HRD3"/>
    <property type="match status" value="1"/>
</dbReference>
<dbReference type="InterPro" id="IPR011990">
    <property type="entry name" value="TPR-like_helical_dom_sf"/>
</dbReference>
<keyword evidence="3" id="KW-1185">Reference proteome</keyword>
<dbReference type="SUPFAM" id="SSF81901">
    <property type="entry name" value="HCP-like"/>
    <property type="match status" value="1"/>
</dbReference>
<dbReference type="InterPro" id="IPR006597">
    <property type="entry name" value="Sel1-like"/>
</dbReference>
<evidence type="ECO:0000256" key="1">
    <source>
        <dbReference type="ARBA" id="ARBA00038101"/>
    </source>
</evidence>
<proteinExistence type="inferred from homology"/>
<dbReference type="InterPro" id="IPR050767">
    <property type="entry name" value="Sel1_AlgK"/>
</dbReference>
<dbReference type="Pfam" id="PF08238">
    <property type="entry name" value="Sel1"/>
    <property type="match status" value="3"/>
</dbReference>
<protein>
    <submittedName>
        <fullName evidence="2">7909_t:CDS:1</fullName>
    </submittedName>
</protein>
<evidence type="ECO:0000313" key="2">
    <source>
        <dbReference type="EMBL" id="CAG8551885.1"/>
    </source>
</evidence>
<reference evidence="2" key="1">
    <citation type="submission" date="2021-06" db="EMBL/GenBank/DDBJ databases">
        <authorList>
            <person name="Kallberg Y."/>
            <person name="Tangrot J."/>
            <person name="Rosling A."/>
        </authorList>
    </citation>
    <scope>NUCLEOTIDE SEQUENCE</scope>
    <source>
        <strain evidence="2">MT106</strain>
    </source>
</reference>
<evidence type="ECO:0000313" key="3">
    <source>
        <dbReference type="Proteomes" id="UP000789831"/>
    </source>
</evidence>
<comment type="similarity">
    <text evidence="1">Belongs to the sel-1 family.</text>
</comment>
<dbReference type="AlphaFoldDB" id="A0A9N9B562"/>
<dbReference type="PANTHER" id="PTHR11102">
    <property type="entry name" value="SEL-1-LIKE PROTEIN"/>
    <property type="match status" value="1"/>
</dbReference>
<accession>A0A9N9B562</accession>
<organism evidence="2 3">
    <name type="scientific">Ambispora gerdemannii</name>
    <dbReference type="NCBI Taxonomy" id="144530"/>
    <lineage>
        <taxon>Eukaryota</taxon>
        <taxon>Fungi</taxon>
        <taxon>Fungi incertae sedis</taxon>
        <taxon>Mucoromycota</taxon>
        <taxon>Glomeromycotina</taxon>
        <taxon>Glomeromycetes</taxon>
        <taxon>Archaeosporales</taxon>
        <taxon>Ambisporaceae</taxon>
        <taxon>Ambispora</taxon>
    </lineage>
</organism>
<name>A0A9N9B562_9GLOM</name>
<dbReference type="Gene3D" id="1.25.40.10">
    <property type="entry name" value="Tetratricopeptide repeat domain"/>
    <property type="match status" value="1"/>
</dbReference>